<reference evidence="2" key="1">
    <citation type="submission" date="2015-04" db="UniProtKB">
        <authorList>
            <consortium name="EnsemblPlants"/>
        </authorList>
    </citation>
    <scope>IDENTIFICATION</scope>
    <source>
        <strain evidence="2">SL10</strain>
    </source>
</reference>
<dbReference type="Proteomes" id="UP000006591">
    <property type="component" value="Chromosome 6"/>
</dbReference>
<dbReference type="Gramene" id="ONIVA06G07460.1">
    <property type="protein sequence ID" value="ONIVA06G07460.1"/>
    <property type="gene ID" value="ONIVA06G07460"/>
</dbReference>
<protein>
    <submittedName>
        <fullName evidence="2">Uncharacterized protein</fullName>
    </submittedName>
</protein>
<evidence type="ECO:0000313" key="2">
    <source>
        <dbReference type="EnsemblPlants" id="ONIVA06G07460.1"/>
    </source>
</evidence>
<dbReference type="HOGENOM" id="CLU_610298_0_0_1"/>
<organism evidence="2">
    <name type="scientific">Oryza nivara</name>
    <name type="common">Indian wild rice</name>
    <name type="synonym">Oryza sativa f. spontanea</name>
    <dbReference type="NCBI Taxonomy" id="4536"/>
    <lineage>
        <taxon>Eukaryota</taxon>
        <taxon>Viridiplantae</taxon>
        <taxon>Streptophyta</taxon>
        <taxon>Embryophyta</taxon>
        <taxon>Tracheophyta</taxon>
        <taxon>Spermatophyta</taxon>
        <taxon>Magnoliopsida</taxon>
        <taxon>Liliopsida</taxon>
        <taxon>Poales</taxon>
        <taxon>Poaceae</taxon>
        <taxon>BOP clade</taxon>
        <taxon>Oryzoideae</taxon>
        <taxon>Oryzeae</taxon>
        <taxon>Oryzinae</taxon>
        <taxon>Oryza</taxon>
    </lineage>
</organism>
<feature type="compositionally biased region" description="Low complexity" evidence="1">
    <location>
        <begin position="327"/>
        <end position="342"/>
    </location>
</feature>
<feature type="region of interest" description="Disordered" evidence="1">
    <location>
        <begin position="1"/>
        <end position="23"/>
    </location>
</feature>
<name>A0A0E0HMA0_ORYNI</name>
<evidence type="ECO:0000313" key="3">
    <source>
        <dbReference type="Proteomes" id="UP000006591"/>
    </source>
</evidence>
<dbReference type="OMA" id="IRVAGWC"/>
<dbReference type="AlphaFoldDB" id="A0A0E0HMA0"/>
<accession>A0A0E0HMA0</accession>
<reference evidence="2" key="2">
    <citation type="submission" date="2018-04" db="EMBL/GenBank/DDBJ databases">
        <title>OnivRS2 (Oryza nivara Reference Sequence Version 2).</title>
        <authorList>
            <person name="Zhang J."/>
            <person name="Kudrna D."/>
            <person name="Lee S."/>
            <person name="Talag J."/>
            <person name="Rajasekar S."/>
            <person name="Welchert J."/>
            <person name="Hsing Y.-I."/>
            <person name="Wing R.A."/>
        </authorList>
    </citation>
    <scope>NUCLEOTIDE SEQUENCE [LARGE SCALE GENOMIC DNA]</scope>
    <source>
        <strain evidence="2">SL10</strain>
    </source>
</reference>
<feature type="region of interest" description="Disordered" evidence="1">
    <location>
        <begin position="280"/>
        <end position="342"/>
    </location>
</feature>
<feature type="region of interest" description="Disordered" evidence="1">
    <location>
        <begin position="95"/>
        <end position="115"/>
    </location>
</feature>
<feature type="region of interest" description="Disordered" evidence="1">
    <location>
        <begin position="178"/>
        <end position="197"/>
    </location>
</feature>
<proteinExistence type="predicted"/>
<dbReference type="EnsemblPlants" id="ONIVA06G07460.1">
    <property type="protein sequence ID" value="ONIVA06G07460.1"/>
    <property type="gene ID" value="ONIVA06G07460"/>
</dbReference>
<keyword evidence="3" id="KW-1185">Reference proteome</keyword>
<sequence length="396" mass="42032">MRRRWPSVTPAQGRSPAWGEKDAATGDAAAGDVAAGDVVAGFAAWCSIRVAGWCALRRRPNSVTGDVAVDDVVAGLSPRAPAPLPSIHGATVNAHPRLHLRGRPVRPPPAPQLRREPSLVGSFVAGRRSRCESGPSSYPSDTLGEQRDKMVCKELVNLVMAGCGVWISFVKPDDTRHDIDEDHDTSQVSDDSYHVSGDTREVSCDTYQASRFRGIVVGGHVLPRPRSTLNSNLVAGSRILPRPWSTSELVADDRVLLTFVVHASAGCCVLHAGARLRRRRHHHAGSSAVHAPRRSSSPASSLSPRRSSAVHATMPHARARRRPRPPCRSSSPAAASSTPEVVGAGRGRAAGVSLICAAPTVAYTLTSEGSGQGAILLGYYPNAIPMCHVVDFETSP</sequence>
<evidence type="ECO:0000256" key="1">
    <source>
        <dbReference type="SAM" id="MobiDB-lite"/>
    </source>
</evidence>
<feature type="compositionally biased region" description="Low complexity" evidence="1">
    <location>
        <begin position="285"/>
        <end position="309"/>
    </location>
</feature>